<dbReference type="KEGG" id="tps:THAPSDRAFT_1382"/>
<dbReference type="Gene3D" id="3.40.50.880">
    <property type="match status" value="1"/>
</dbReference>
<reference evidence="1 2" key="2">
    <citation type="journal article" date="2008" name="Nature">
        <title>The Phaeodactylum genome reveals the evolutionary history of diatom genomes.</title>
        <authorList>
            <person name="Bowler C."/>
            <person name="Allen A.E."/>
            <person name="Badger J.H."/>
            <person name="Grimwood J."/>
            <person name="Jabbari K."/>
            <person name="Kuo A."/>
            <person name="Maheswari U."/>
            <person name="Martens C."/>
            <person name="Maumus F."/>
            <person name="Otillar R.P."/>
            <person name="Rayko E."/>
            <person name="Salamov A."/>
            <person name="Vandepoele K."/>
            <person name="Beszteri B."/>
            <person name="Gruber A."/>
            <person name="Heijde M."/>
            <person name="Katinka M."/>
            <person name="Mock T."/>
            <person name="Valentin K."/>
            <person name="Verret F."/>
            <person name="Berges J.A."/>
            <person name="Brownlee C."/>
            <person name="Cadoret J.P."/>
            <person name="Chiovitti A."/>
            <person name="Choi C.J."/>
            <person name="Coesel S."/>
            <person name="De Martino A."/>
            <person name="Detter J.C."/>
            <person name="Durkin C."/>
            <person name="Falciatore A."/>
            <person name="Fournet J."/>
            <person name="Haruta M."/>
            <person name="Huysman M.J."/>
            <person name="Jenkins B.D."/>
            <person name="Jiroutova K."/>
            <person name="Jorgensen R.E."/>
            <person name="Joubert Y."/>
            <person name="Kaplan A."/>
            <person name="Kroger N."/>
            <person name="Kroth P.G."/>
            <person name="La Roche J."/>
            <person name="Lindquist E."/>
            <person name="Lommer M."/>
            <person name="Martin-Jezequel V."/>
            <person name="Lopez P.J."/>
            <person name="Lucas S."/>
            <person name="Mangogna M."/>
            <person name="McGinnis K."/>
            <person name="Medlin L.K."/>
            <person name="Montsant A."/>
            <person name="Oudot-Le Secq M.P."/>
            <person name="Napoli C."/>
            <person name="Obornik M."/>
            <person name="Parker M.S."/>
            <person name="Petit J.L."/>
            <person name="Porcel B.M."/>
            <person name="Poulsen N."/>
            <person name="Robison M."/>
            <person name="Rychlewski L."/>
            <person name="Rynearson T.A."/>
            <person name="Schmutz J."/>
            <person name="Shapiro H."/>
            <person name="Siaut M."/>
            <person name="Stanley M."/>
            <person name="Sussman M.R."/>
            <person name="Taylor A.R."/>
            <person name="Vardi A."/>
            <person name="von Dassow P."/>
            <person name="Vyverman W."/>
            <person name="Willis A."/>
            <person name="Wyrwicz L.S."/>
            <person name="Rokhsar D.S."/>
            <person name="Weissenbach J."/>
            <person name="Armbrust E.V."/>
            <person name="Green B.R."/>
            <person name="Van de Peer Y."/>
            <person name="Grigoriev I.V."/>
        </authorList>
    </citation>
    <scope>NUCLEOTIDE SEQUENCE [LARGE SCALE GENOMIC DNA]</scope>
    <source>
        <strain evidence="1 2">CCMP1335</strain>
    </source>
</reference>
<dbReference type="HOGENOM" id="CLU_772734_0_0_1"/>
<dbReference type="STRING" id="35128.B8BQS5"/>
<dbReference type="PaxDb" id="35128-Thaps1382"/>
<dbReference type="InterPro" id="IPR029062">
    <property type="entry name" value="Class_I_gatase-like"/>
</dbReference>
<dbReference type="RefSeq" id="XP_002286194.1">
    <property type="nucleotide sequence ID" value="XM_002286158.1"/>
</dbReference>
<dbReference type="InterPro" id="IPR044992">
    <property type="entry name" value="ChyE-like"/>
</dbReference>
<evidence type="ECO:0000313" key="1">
    <source>
        <dbReference type="EMBL" id="EED95835.1"/>
    </source>
</evidence>
<evidence type="ECO:0000313" key="2">
    <source>
        <dbReference type="Proteomes" id="UP000001449"/>
    </source>
</evidence>
<dbReference type="SUPFAM" id="SSF52317">
    <property type="entry name" value="Class I glutamine amidotransferase-like"/>
    <property type="match status" value="1"/>
</dbReference>
<dbReference type="PANTHER" id="PTHR42695">
    <property type="entry name" value="GLUTAMINE AMIDOTRANSFERASE YLR126C-RELATED"/>
    <property type="match status" value="1"/>
</dbReference>
<name>B8BQS5_THAPS</name>
<dbReference type="GO" id="GO:0005829">
    <property type="term" value="C:cytosol"/>
    <property type="evidence" value="ECO:0000318"/>
    <property type="project" value="GO_Central"/>
</dbReference>
<dbReference type="EMBL" id="CM000638">
    <property type="protein sequence ID" value="EED95835.1"/>
    <property type="molecule type" value="Genomic_DNA"/>
</dbReference>
<sequence>MTMPASRIVVSGRVKDENNSPRVHANDDDENINDDNGRVLELMMIACEEDAPYGPSDVTAKLMIQLICEACRRYYASSVERDLSNKVNMIRITVYHAQSQDYPSTKEEWDRFDGILIPGSHSNAYDVHVDWIGRLHSVIRDEIHKYRRKTLAICFGHQSFAHAFSSSDGLAVKCPSGSKAGRHTFQLTSVGKHLLCSHTKECSSTWKESIDLLYTHGDMVQKIPSFGLSLGGNDKVPIQSAAYFESEEMALQFYIHANEMQQFKCDSSTITQQTLEMYANEHGQSSLPYAITFQAHPEYVTSDGFNVNFMNTIKAMHRWDHIDESTLNDVVKDVEHNFDRAYNDSLDGMVAVGIVLQWF</sequence>
<dbReference type="OMA" id="MIACEED"/>
<protein>
    <submittedName>
        <fullName evidence="1">Uncharacterized protein</fullName>
    </submittedName>
</protein>
<dbReference type="GeneID" id="7451460"/>
<dbReference type="InParanoid" id="B8BQS5"/>
<dbReference type="Proteomes" id="UP000001449">
    <property type="component" value="Chromosome 1"/>
</dbReference>
<organism evidence="1 2">
    <name type="scientific">Thalassiosira pseudonana</name>
    <name type="common">Marine diatom</name>
    <name type="synonym">Cyclotella nana</name>
    <dbReference type="NCBI Taxonomy" id="35128"/>
    <lineage>
        <taxon>Eukaryota</taxon>
        <taxon>Sar</taxon>
        <taxon>Stramenopiles</taxon>
        <taxon>Ochrophyta</taxon>
        <taxon>Bacillariophyta</taxon>
        <taxon>Coscinodiscophyceae</taxon>
        <taxon>Thalassiosirophycidae</taxon>
        <taxon>Thalassiosirales</taxon>
        <taxon>Thalassiosiraceae</taxon>
        <taxon>Thalassiosira</taxon>
    </lineage>
</organism>
<dbReference type="PROSITE" id="PS51273">
    <property type="entry name" value="GATASE_TYPE_1"/>
    <property type="match status" value="1"/>
</dbReference>
<dbReference type="eggNOG" id="KOG3179">
    <property type="taxonomic scope" value="Eukaryota"/>
</dbReference>
<proteinExistence type="predicted"/>
<gene>
    <name evidence="1" type="ORF">THAPSDRAFT_1382</name>
</gene>
<keyword evidence="2" id="KW-1185">Reference proteome</keyword>
<dbReference type="PANTHER" id="PTHR42695:SF5">
    <property type="entry name" value="GLUTAMINE AMIDOTRANSFERASE YLR126C-RELATED"/>
    <property type="match status" value="1"/>
</dbReference>
<reference evidence="1 2" key="1">
    <citation type="journal article" date="2004" name="Science">
        <title>The genome of the diatom Thalassiosira pseudonana: ecology, evolution, and metabolism.</title>
        <authorList>
            <person name="Armbrust E.V."/>
            <person name="Berges J.A."/>
            <person name="Bowler C."/>
            <person name="Green B.R."/>
            <person name="Martinez D."/>
            <person name="Putnam N.H."/>
            <person name="Zhou S."/>
            <person name="Allen A.E."/>
            <person name="Apt K.E."/>
            <person name="Bechner M."/>
            <person name="Brzezinski M.A."/>
            <person name="Chaal B.K."/>
            <person name="Chiovitti A."/>
            <person name="Davis A.K."/>
            <person name="Demarest M.S."/>
            <person name="Detter J.C."/>
            <person name="Glavina T."/>
            <person name="Goodstein D."/>
            <person name="Hadi M.Z."/>
            <person name="Hellsten U."/>
            <person name="Hildebrand M."/>
            <person name="Jenkins B.D."/>
            <person name="Jurka J."/>
            <person name="Kapitonov V.V."/>
            <person name="Kroger N."/>
            <person name="Lau W.W."/>
            <person name="Lane T.W."/>
            <person name="Larimer F.W."/>
            <person name="Lippmeier J.C."/>
            <person name="Lucas S."/>
            <person name="Medina M."/>
            <person name="Montsant A."/>
            <person name="Obornik M."/>
            <person name="Parker M.S."/>
            <person name="Palenik B."/>
            <person name="Pazour G.J."/>
            <person name="Richardson P.M."/>
            <person name="Rynearson T.A."/>
            <person name="Saito M.A."/>
            <person name="Schwartz D.C."/>
            <person name="Thamatrakoln K."/>
            <person name="Valentin K."/>
            <person name="Vardi A."/>
            <person name="Wilkerson F.P."/>
            <person name="Rokhsar D.S."/>
        </authorList>
    </citation>
    <scope>NUCLEOTIDE SEQUENCE [LARGE SCALE GENOMIC DNA]</scope>
    <source>
        <strain evidence="1 2">CCMP1335</strain>
    </source>
</reference>
<accession>B8BQS5</accession>
<dbReference type="AlphaFoldDB" id="B8BQS5"/>